<keyword evidence="2" id="KW-1185">Reference proteome</keyword>
<dbReference type="Proteomes" id="UP000076923">
    <property type="component" value="Unassembled WGS sequence"/>
</dbReference>
<evidence type="ECO:0008006" key="3">
    <source>
        <dbReference type="Google" id="ProtNLM"/>
    </source>
</evidence>
<dbReference type="OrthoDB" id="953239at2"/>
<sequence>MKKDIQIPEVTDVEMAVVYEYNDLYKTDDWNVYIINNKKVDLEMMVIVSQGFSETKTTSLLRKKLDKLPANSFAKIEFIQPELFKLNNRFQVSFFEGNTLHEKTFFFKENTVKEGALRMIDEIKKRGILAE</sequence>
<organism evidence="1 2">
    <name type="scientific">Polaribacter atrinae</name>
    <dbReference type="NCBI Taxonomy" id="1333662"/>
    <lineage>
        <taxon>Bacteria</taxon>
        <taxon>Pseudomonadati</taxon>
        <taxon>Bacteroidota</taxon>
        <taxon>Flavobacteriia</taxon>
        <taxon>Flavobacteriales</taxon>
        <taxon>Flavobacteriaceae</taxon>
    </lineage>
</organism>
<dbReference type="EMBL" id="LVWE01000003">
    <property type="protein sequence ID" value="OAD46489.1"/>
    <property type="molecule type" value="Genomic_DNA"/>
</dbReference>
<comment type="caution">
    <text evidence="1">The sequence shown here is derived from an EMBL/GenBank/DDBJ whole genome shotgun (WGS) entry which is preliminary data.</text>
</comment>
<name>A0A176TFF1_9FLAO</name>
<dbReference type="RefSeq" id="WP_068447907.1">
    <property type="nucleotide sequence ID" value="NZ_CP150660.1"/>
</dbReference>
<reference evidence="1 2" key="1">
    <citation type="submission" date="2016-02" db="EMBL/GenBank/DDBJ databases">
        <title>Draft genome sequence of Polaribacter atrinae KACC17473.</title>
        <authorList>
            <person name="Shin S.-K."/>
            <person name="Yi H."/>
        </authorList>
    </citation>
    <scope>NUCLEOTIDE SEQUENCE [LARGE SCALE GENOMIC DNA]</scope>
    <source>
        <strain evidence="1 2">KACC 17473</strain>
    </source>
</reference>
<evidence type="ECO:0000313" key="2">
    <source>
        <dbReference type="Proteomes" id="UP000076923"/>
    </source>
</evidence>
<dbReference type="AlphaFoldDB" id="A0A176TFF1"/>
<gene>
    <name evidence="1" type="ORF">LPB303_02890</name>
</gene>
<evidence type="ECO:0000313" key="1">
    <source>
        <dbReference type="EMBL" id="OAD46489.1"/>
    </source>
</evidence>
<accession>A0A176TFF1</accession>
<proteinExistence type="predicted"/>
<dbReference type="STRING" id="1333662.LPB303_02890"/>
<protein>
    <recommendedName>
        <fullName evidence="3">Phenylalanyl-tRNA synthetase subunit alpha</fullName>
    </recommendedName>
</protein>